<proteinExistence type="inferred from homology"/>
<feature type="chain" id="PRO_5046162663" evidence="3">
    <location>
        <begin position="23"/>
        <end position="176"/>
    </location>
</feature>
<evidence type="ECO:0000256" key="3">
    <source>
        <dbReference type="SAM" id="SignalP"/>
    </source>
</evidence>
<dbReference type="Proteomes" id="UP001595462">
    <property type="component" value="Unassembled WGS sequence"/>
</dbReference>
<reference evidence="5" key="1">
    <citation type="journal article" date="2019" name="Int. J. Syst. Evol. Microbiol.">
        <title>The Global Catalogue of Microorganisms (GCM) 10K type strain sequencing project: providing services to taxonomists for standard genome sequencing and annotation.</title>
        <authorList>
            <consortium name="The Broad Institute Genomics Platform"/>
            <consortium name="The Broad Institute Genome Sequencing Center for Infectious Disease"/>
            <person name="Wu L."/>
            <person name="Ma J."/>
        </authorList>
    </citation>
    <scope>NUCLEOTIDE SEQUENCE [LARGE SCALE GENOMIC DNA]</scope>
    <source>
        <strain evidence="5">KCTC 52640</strain>
    </source>
</reference>
<keyword evidence="5" id="KW-1185">Reference proteome</keyword>
<protein>
    <submittedName>
        <fullName evidence="4">Iron transporter</fullName>
    </submittedName>
</protein>
<organism evidence="4 5">
    <name type="scientific">Salinisphaera aquimarina</name>
    <dbReference type="NCBI Taxonomy" id="2094031"/>
    <lineage>
        <taxon>Bacteria</taxon>
        <taxon>Pseudomonadati</taxon>
        <taxon>Pseudomonadota</taxon>
        <taxon>Gammaproteobacteria</taxon>
        <taxon>Salinisphaerales</taxon>
        <taxon>Salinisphaeraceae</taxon>
        <taxon>Salinisphaera</taxon>
    </lineage>
</organism>
<dbReference type="InterPro" id="IPR038482">
    <property type="entry name" value="Tp34-type_sf"/>
</dbReference>
<evidence type="ECO:0000313" key="4">
    <source>
        <dbReference type="EMBL" id="MFC3104937.1"/>
    </source>
</evidence>
<sequence length="176" mass="19526">MNKTTLSCIAGMIALASMPALAAEHSIGKPIQKNDLIIAAVYLQPVHMTPMMPGMDDQYDAHIEADIHADKDEPHGFYPGDWIPYLTVSYHITKVDSDWETFGEFMPMVANDGAHYGANVKFDGPGKYRVSYKILPPPYAGFARHTDKETGVPAWWKPMTVSWEFAYVGVGKKGGY</sequence>
<dbReference type="PIRSF" id="PIRSF017018">
    <property type="entry name" value="Tp34"/>
    <property type="match status" value="1"/>
</dbReference>
<name>A0ABV7ETT0_9GAMM</name>
<dbReference type="EMBL" id="JBHRSS010000006">
    <property type="protein sequence ID" value="MFC3104937.1"/>
    <property type="molecule type" value="Genomic_DNA"/>
</dbReference>
<evidence type="ECO:0000256" key="1">
    <source>
        <dbReference type="ARBA" id="ARBA00010013"/>
    </source>
</evidence>
<comment type="similarity">
    <text evidence="1">Belongs to the UPF0423 family.</text>
</comment>
<dbReference type="Gene3D" id="2.60.40.2480">
    <property type="entry name" value="Periplasmic metal-binding protein Tp34-type"/>
    <property type="match status" value="1"/>
</dbReference>
<dbReference type="InterPro" id="IPR018470">
    <property type="entry name" value="Metal-bd_Tp34-typ"/>
</dbReference>
<keyword evidence="2 3" id="KW-0732">Signal</keyword>
<accession>A0ABV7ETT0</accession>
<evidence type="ECO:0000313" key="5">
    <source>
        <dbReference type="Proteomes" id="UP001595462"/>
    </source>
</evidence>
<dbReference type="RefSeq" id="WP_380690498.1">
    <property type="nucleotide sequence ID" value="NZ_JBHRSS010000006.1"/>
</dbReference>
<feature type="signal peptide" evidence="3">
    <location>
        <begin position="1"/>
        <end position="22"/>
    </location>
</feature>
<gene>
    <name evidence="4" type="ORF">ACFOSU_13735</name>
</gene>
<dbReference type="Pfam" id="PF10634">
    <property type="entry name" value="Iron_transport"/>
    <property type="match status" value="1"/>
</dbReference>
<comment type="caution">
    <text evidence="4">The sequence shown here is derived from an EMBL/GenBank/DDBJ whole genome shotgun (WGS) entry which is preliminary data.</text>
</comment>
<evidence type="ECO:0000256" key="2">
    <source>
        <dbReference type="ARBA" id="ARBA00022729"/>
    </source>
</evidence>